<organism evidence="1 2">
    <name type="scientific">Sphingobacterium thermophilum</name>
    <dbReference type="NCBI Taxonomy" id="768534"/>
    <lineage>
        <taxon>Bacteria</taxon>
        <taxon>Pseudomonadati</taxon>
        <taxon>Bacteroidota</taxon>
        <taxon>Sphingobacteriia</taxon>
        <taxon>Sphingobacteriales</taxon>
        <taxon>Sphingobacteriaceae</taxon>
        <taxon>Sphingobacterium</taxon>
    </lineage>
</organism>
<reference evidence="2" key="1">
    <citation type="journal article" date="2019" name="Int. J. Syst. Evol. Microbiol.">
        <title>The Global Catalogue of Microorganisms (GCM) 10K type strain sequencing project: providing services to taxonomists for standard genome sequencing and annotation.</title>
        <authorList>
            <consortium name="The Broad Institute Genomics Platform"/>
            <consortium name="The Broad Institute Genome Sequencing Center for Infectious Disease"/>
            <person name="Wu L."/>
            <person name="Ma J."/>
        </authorList>
    </citation>
    <scope>NUCLEOTIDE SEQUENCE [LARGE SCALE GENOMIC DNA]</scope>
    <source>
        <strain evidence="2">JCM 17858</strain>
    </source>
</reference>
<comment type="caution">
    <text evidence="1">The sequence shown here is derived from an EMBL/GenBank/DDBJ whole genome shotgun (WGS) entry which is preliminary data.</text>
</comment>
<keyword evidence="2" id="KW-1185">Reference proteome</keyword>
<dbReference type="EMBL" id="BAABGR010000015">
    <property type="protein sequence ID" value="GAA4515276.1"/>
    <property type="molecule type" value="Genomic_DNA"/>
</dbReference>
<dbReference type="Proteomes" id="UP001500394">
    <property type="component" value="Unassembled WGS sequence"/>
</dbReference>
<protein>
    <recommendedName>
        <fullName evidence="3">DUF1735 domain-containing protein</fullName>
    </recommendedName>
</protein>
<proteinExistence type="predicted"/>
<accession>A0ABP8R1C7</accession>
<gene>
    <name evidence="1" type="ORF">GCM10023173_12890</name>
</gene>
<name>A0ABP8R1C7_9SPHI</name>
<sequence length="293" mass="32682">MNQKMKKINSFLLIFLSIFLLNSCEKHVVEYKSDPIDETKVALFQIYYMVPLSSGVANNINKVELNGKLLANETTPLNTFNFIPSGAVSKFFTAEPGKVNLKLYRGAVTSLSLAYNQDIDLPAGRYILVVHDFNKPPVLVNYEIPFPTTVTENTGTTAWIKFSNFLYESEGIPTNLKLQYQFQYTVDNATGQKSEWLNLGKPVSFGESTGWEPVVVNKTVENSAGTARIDYRIRLIGPDGSDQGNLTLAGSTAGSVVEYSDWWNAQIGRIYHHCFAGYRFSTPTVSVKQFGVQ</sequence>
<evidence type="ECO:0000313" key="1">
    <source>
        <dbReference type="EMBL" id="GAA4515276.1"/>
    </source>
</evidence>
<evidence type="ECO:0000313" key="2">
    <source>
        <dbReference type="Proteomes" id="UP001500394"/>
    </source>
</evidence>
<evidence type="ECO:0008006" key="3">
    <source>
        <dbReference type="Google" id="ProtNLM"/>
    </source>
</evidence>